<dbReference type="Gramene" id="BGIOSGA018496-TA">
    <property type="protein sequence ID" value="BGIOSGA018496-PA"/>
    <property type="gene ID" value="BGIOSGA018496"/>
</dbReference>
<name>B8AZN2_ORYSI</name>
<feature type="region of interest" description="Disordered" evidence="1">
    <location>
        <begin position="43"/>
        <end position="97"/>
    </location>
</feature>
<dbReference type="EMBL" id="CM000130">
    <property type="protein sequence ID" value="EEC78792.1"/>
    <property type="molecule type" value="Genomic_DNA"/>
</dbReference>
<dbReference type="AlphaFoldDB" id="B8AZN2"/>
<proteinExistence type="predicted"/>
<protein>
    <submittedName>
        <fullName evidence="2">Uncharacterized protein</fullName>
    </submittedName>
</protein>
<evidence type="ECO:0000256" key="1">
    <source>
        <dbReference type="SAM" id="MobiDB-lite"/>
    </source>
</evidence>
<dbReference type="HOGENOM" id="CLU_147672_0_0_1"/>
<gene>
    <name evidence="2" type="ORF">OsI_19043</name>
</gene>
<organism evidence="2 3">
    <name type="scientific">Oryza sativa subsp. indica</name>
    <name type="common">Rice</name>
    <dbReference type="NCBI Taxonomy" id="39946"/>
    <lineage>
        <taxon>Eukaryota</taxon>
        <taxon>Viridiplantae</taxon>
        <taxon>Streptophyta</taxon>
        <taxon>Embryophyta</taxon>
        <taxon>Tracheophyta</taxon>
        <taxon>Spermatophyta</taxon>
        <taxon>Magnoliopsida</taxon>
        <taxon>Liliopsida</taxon>
        <taxon>Poales</taxon>
        <taxon>Poaceae</taxon>
        <taxon>BOP clade</taxon>
        <taxon>Oryzoideae</taxon>
        <taxon>Oryzeae</taxon>
        <taxon>Oryzinae</taxon>
        <taxon>Oryza</taxon>
        <taxon>Oryza sativa</taxon>
    </lineage>
</organism>
<keyword evidence="3" id="KW-1185">Reference proteome</keyword>
<accession>B8AZN2</accession>
<sequence length="148" mass="16746">MAATRGGWRMRGIGSAPWWQMCNAVKTGETIGMRMWDVGWASHIRQEGRRQRRPTSARSERRTDCQSGCAGALSLPLHPAGRKARASSSPSGDRDVSGFLRQQRRWWCRRQRRRPPPLHPTMMVELEKASMVGEVTASDAKEEAPFRS</sequence>
<evidence type="ECO:0000313" key="3">
    <source>
        <dbReference type="Proteomes" id="UP000007015"/>
    </source>
</evidence>
<dbReference type="Proteomes" id="UP000007015">
    <property type="component" value="Chromosome 5"/>
</dbReference>
<reference evidence="2 3" key="1">
    <citation type="journal article" date="2005" name="PLoS Biol.">
        <title>The genomes of Oryza sativa: a history of duplications.</title>
        <authorList>
            <person name="Yu J."/>
            <person name="Wang J."/>
            <person name="Lin W."/>
            <person name="Li S."/>
            <person name="Li H."/>
            <person name="Zhou J."/>
            <person name="Ni P."/>
            <person name="Dong W."/>
            <person name="Hu S."/>
            <person name="Zeng C."/>
            <person name="Zhang J."/>
            <person name="Zhang Y."/>
            <person name="Li R."/>
            <person name="Xu Z."/>
            <person name="Li S."/>
            <person name="Li X."/>
            <person name="Zheng H."/>
            <person name="Cong L."/>
            <person name="Lin L."/>
            <person name="Yin J."/>
            <person name="Geng J."/>
            <person name="Li G."/>
            <person name="Shi J."/>
            <person name="Liu J."/>
            <person name="Lv H."/>
            <person name="Li J."/>
            <person name="Wang J."/>
            <person name="Deng Y."/>
            <person name="Ran L."/>
            <person name="Shi X."/>
            <person name="Wang X."/>
            <person name="Wu Q."/>
            <person name="Li C."/>
            <person name="Ren X."/>
            <person name="Wang J."/>
            <person name="Wang X."/>
            <person name="Li D."/>
            <person name="Liu D."/>
            <person name="Zhang X."/>
            <person name="Ji Z."/>
            <person name="Zhao W."/>
            <person name="Sun Y."/>
            <person name="Zhang Z."/>
            <person name="Bao J."/>
            <person name="Han Y."/>
            <person name="Dong L."/>
            <person name="Ji J."/>
            <person name="Chen P."/>
            <person name="Wu S."/>
            <person name="Liu J."/>
            <person name="Xiao Y."/>
            <person name="Bu D."/>
            <person name="Tan J."/>
            <person name="Yang L."/>
            <person name="Ye C."/>
            <person name="Zhang J."/>
            <person name="Xu J."/>
            <person name="Zhou Y."/>
            <person name="Yu Y."/>
            <person name="Zhang B."/>
            <person name="Zhuang S."/>
            <person name="Wei H."/>
            <person name="Liu B."/>
            <person name="Lei M."/>
            <person name="Yu H."/>
            <person name="Li Y."/>
            <person name="Xu H."/>
            <person name="Wei S."/>
            <person name="He X."/>
            <person name="Fang L."/>
            <person name="Zhang Z."/>
            <person name="Zhang Y."/>
            <person name="Huang X."/>
            <person name="Su Z."/>
            <person name="Tong W."/>
            <person name="Li J."/>
            <person name="Tong Z."/>
            <person name="Li S."/>
            <person name="Ye J."/>
            <person name="Wang L."/>
            <person name="Fang L."/>
            <person name="Lei T."/>
            <person name="Chen C."/>
            <person name="Chen H."/>
            <person name="Xu Z."/>
            <person name="Li H."/>
            <person name="Huang H."/>
            <person name="Zhang F."/>
            <person name="Xu H."/>
            <person name="Li N."/>
            <person name="Zhao C."/>
            <person name="Li S."/>
            <person name="Dong L."/>
            <person name="Huang Y."/>
            <person name="Li L."/>
            <person name="Xi Y."/>
            <person name="Qi Q."/>
            <person name="Li W."/>
            <person name="Zhang B."/>
            <person name="Hu W."/>
            <person name="Zhang Y."/>
            <person name="Tian X."/>
            <person name="Jiao Y."/>
            <person name="Liang X."/>
            <person name="Jin J."/>
            <person name="Gao L."/>
            <person name="Zheng W."/>
            <person name="Hao B."/>
            <person name="Liu S."/>
            <person name="Wang W."/>
            <person name="Yuan L."/>
            <person name="Cao M."/>
            <person name="McDermott J."/>
            <person name="Samudrala R."/>
            <person name="Wang J."/>
            <person name="Wong G.K."/>
            <person name="Yang H."/>
        </authorList>
    </citation>
    <scope>NUCLEOTIDE SEQUENCE [LARGE SCALE GENOMIC DNA]</scope>
    <source>
        <strain evidence="3">cv. 93-11</strain>
    </source>
</reference>
<evidence type="ECO:0000313" key="2">
    <source>
        <dbReference type="EMBL" id="EEC78792.1"/>
    </source>
</evidence>